<dbReference type="CDD" id="cd10147">
    <property type="entry name" value="Wzt_C-like"/>
    <property type="match status" value="1"/>
</dbReference>
<dbReference type="Gene3D" id="2.70.50.60">
    <property type="entry name" value="abc- transporter (atp binding component) like domain"/>
    <property type="match status" value="1"/>
</dbReference>
<name>A0ABX1TR93_9PROT</name>
<sequence length="120" mass="13456">MHLSILLSAISNIDRCFPGFMLRDRNGYHLTGITNRTCGQEILNIAAGDDVLLEFEITLLYRADNYSILLNIAVDEYGSGFYDLCENAGNFTIVGENSDRPPWGYGRTYLPTTLKVTVKK</sequence>
<reference evidence="2 3" key="1">
    <citation type="submission" date="2019-03" db="EMBL/GenBank/DDBJ databases">
        <title>Metabolic reconstructions from genomes of highly enriched 'Candidatus Accumulibacter' and 'Candidatus Competibacter' bioreactor populations.</title>
        <authorList>
            <person name="Annavajhala M.K."/>
            <person name="Welles L."/>
            <person name="Abbas B."/>
            <person name="Sorokin D."/>
            <person name="Park H."/>
            <person name="Van Loosdrecht M."/>
            <person name="Chandran K."/>
        </authorList>
    </citation>
    <scope>NUCLEOTIDE SEQUENCE [LARGE SCALE GENOMIC DNA]</scope>
    <source>
        <strain evidence="2 3">SBR_S</strain>
    </source>
</reference>
<evidence type="ECO:0000313" key="2">
    <source>
        <dbReference type="EMBL" id="NMQ26762.1"/>
    </source>
</evidence>
<evidence type="ECO:0000313" key="3">
    <source>
        <dbReference type="Proteomes" id="UP000749010"/>
    </source>
</evidence>
<comment type="caution">
    <text evidence="2">The sequence shown here is derived from an EMBL/GenBank/DDBJ whole genome shotgun (WGS) entry which is preliminary data.</text>
</comment>
<organism evidence="2 3">
    <name type="scientific">Candidatus Accumulibacter phosphatis</name>
    <dbReference type="NCBI Taxonomy" id="327160"/>
    <lineage>
        <taxon>Bacteria</taxon>
        <taxon>Pseudomonadati</taxon>
        <taxon>Pseudomonadota</taxon>
        <taxon>Betaproteobacteria</taxon>
        <taxon>Candidatus Accumulibacter</taxon>
    </lineage>
</organism>
<feature type="domain" description="Wzt C-terminal" evidence="1">
    <location>
        <begin position="4"/>
        <end position="99"/>
    </location>
</feature>
<accession>A0ABX1TR93</accession>
<proteinExistence type="predicted"/>
<dbReference type="Pfam" id="PF14524">
    <property type="entry name" value="Wzt_C"/>
    <property type="match status" value="1"/>
</dbReference>
<gene>
    <name evidence="2" type="ORF">E4Q23_02715</name>
</gene>
<dbReference type="EMBL" id="SPMY01000007">
    <property type="protein sequence ID" value="NMQ26762.1"/>
    <property type="molecule type" value="Genomic_DNA"/>
</dbReference>
<dbReference type="Proteomes" id="UP000749010">
    <property type="component" value="Unassembled WGS sequence"/>
</dbReference>
<protein>
    <recommendedName>
        <fullName evidence="1">Wzt C-terminal domain-containing protein</fullName>
    </recommendedName>
</protein>
<dbReference type="InterPro" id="IPR029439">
    <property type="entry name" value="Wzt_C"/>
</dbReference>
<dbReference type="RefSeq" id="WP_169065211.1">
    <property type="nucleotide sequence ID" value="NZ_SPMY01000007.1"/>
</dbReference>
<evidence type="ECO:0000259" key="1">
    <source>
        <dbReference type="Pfam" id="PF14524"/>
    </source>
</evidence>
<keyword evidence="3" id="KW-1185">Reference proteome</keyword>